<evidence type="ECO:0000256" key="3">
    <source>
        <dbReference type="ARBA" id="ARBA00022840"/>
    </source>
</evidence>
<feature type="compositionally biased region" description="Basic and acidic residues" evidence="4">
    <location>
        <begin position="341"/>
        <end position="352"/>
    </location>
</feature>
<feature type="region of interest" description="Disordered" evidence="4">
    <location>
        <begin position="11"/>
        <end position="34"/>
    </location>
</feature>
<evidence type="ECO:0000259" key="5">
    <source>
        <dbReference type="PROSITE" id="PS50893"/>
    </source>
</evidence>
<feature type="region of interest" description="Disordered" evidence="4">
    <location>
        <begin position="341"/>
        <end position="367"/>
    </location>
</feature>
<dbReference type="CDD" id="cd03230">
    <property type="entry name" value="ABC_DR_subfamily_A"/>
    <property type="match status" value="1"/>
</dbReference>
<protein>
    <submittedName>
        <fullName evidence="6">ABC transporter ATP-binding protein YbhF</fullName>
    </submittedName>
</protein>
<organism evidence="6 7">
    <name type="scientific">Stieleria magnilauensis</name>
    <dbReference type="NCBI Taxonomy" id="2527963"/>
    <lineage>
        <taxon>Bacteria</taxon>
        <taxon>Pseudomonadati</taxon>
        <taxon>Planctomycetota</taxon>
        <taxon>Planctomycetia</taxon>
        <taxon>Pirellulales</taxon>
        <taxon>Pirellulaceae</taxon>
        <taxon>Stieleria</taxon>
    </lineage>
</organism>
<feature type="compositionally biased region" description="Low complexity" evidence="4">
    <location>
        <begin position="18"/>
        <end position="31"/>
    </location>
</feature>
<evidence type="ECO:0000256" key="1">
    <source>
        <dbReference type="ARBA" id="ARBA00022448"/>
    </source>
</evidence>
<dbReference type="Pfam" id="PF00005">
    <property type="entry name" value="ABC_tran"/>
    <property type="match status" value="1"/>
</dbReference>
<dbReference type="InterPro" id="IPR003593">
    <property type="entry name" value="AAA+_ATPase"/>
</dbReference>
<keyword evidence="1" id="KW-0813">Transport</keyword>
<dbReference type="InterPro" id="IPR003439">
    <property type="entry name" value="ABC_transporter-like_ATP-bd"/>
</dbReference>
<name>A0ABX5XK18_9BACT</name>
<dbReference type="InterPro" id="IPR027417">
    <property type="entry name" value="P-loop_NTPase"/>
</dbReference>
<dbReference type="Proteomes" id="UP000318081">
    <property type="component" value="Chromosome"/>
</dbReference>
<evidence type="ECO:0000256" key="4">
    <source>
        <dbReference type="SAM" id="MobiDB-lite"/>
    </source>
</evidence>
<evidence type="ECO:0000256" key="2">
    <source>
        <dbReference type="ARBA" id="ARBA00022741"/>
    </source>
</evidence>
<proteinExistence type="predicted"/>
<sequence length="367" mass="39478">MKHQPSLTELIDLPGQMATPTANPAPTAAAAETGQRPPVVVCDGLSKHYGSFRALVDCNLEVLQGDIFGLLGPNGAGKTTLIRSLLGYLNSSGGRATVCGADPQTDPVAVRQNVSYLPGDARLPRHLRGDGVLRFFADIHPRGDLSRSRAIAEALELDTRRHVSMMSTGMRQKLALAVVLAPATPLLILDEPTANLDPTVRGTVMELVSQAHRDGRTVIFSSHVLSEIEDTCNRVAFLRGGHLVLELQMADLFQRHRIWADLPTGTALDRSATQASLPESFRDHISITEVESIASDGAVSVRIDTAGDLAPMLPWISSLGLHRMRIEPLGLRSVYDSVHHDTLEDPRDHEVPPDGDVNEHIGGGVAG</sequence>
<evidence type="ECO:0000313" key="7">
    <source>
        <dbReference type="Proteomes" id="UP000318081"/>
    </source>
</evidence>
<keyword evidence="3 6" id="KW-0067">ATP-binding</keyword>
<dbReference type="PANTHER" id="PTHR42939">
    <property type="entry name" value="ABC TRANSPORTER ATP-BINDING PROTEIN ALBC-RELATED"/>
    <property type="match status" value="1"/>
</dbReference>
<dbReference type="PROSITE" id="PS50893">
    <property type="entry name" value="ABC_TRANSPORTER_2"/>
    <property type="match status" value="1"/>
</dbReference>
<accession>A0ABX5XK18</accession>
<dbReference type="InterPro" id="IPR051782">
    <property type="entry name" value="ABC_Transporter_VariousFunc"/>
</dbReference>
<dbReference type="Gene3D" id="3.40.50.300">
    <property type="entry name" value="P-loop containing nucleotide triphosphate hydrolases"/>
    <property type="match status" value="1"/>
</dbReference>
<dbReference type="EMBL" id="CP036432">
    <property type="protein sequence ID" value="QDV82219.1"/>
    <property type="molecule type" value="Genomic_DNA"/>
</dbReference>
<feature type="domain" description="ABC transporter" evidence="5">
    <location>
        <begin position="40"/>
        <end position="265"/>
    </location>
</feature>
<dbReference type="GO" id="GO:0005524">
    <property type="term" value="F:ATP binding"/>
    <property type="evidence" value="ECO:0007669"/>
    <property type="project" value="UniProtKB-KW"/>
</dbReference>
<dbReference type="RefSeq" id="WP_419581001.1">
    <property type="nucleotide sequence ID" value="NZ_CP036432.1"/>
</dbReference>
<evidence type="ECO:0000313" key="6">
    <source>
        <dbReference type="EMBL" id="QDV82219.1"/>
    </source>
</evidence>
<dbReference type="PANTHER" id="PTHR42939:SF1">
    <property type="entry name" value="ABC TRANSPORTER ATP-BINDING PROTEIN ALBC-RELATED"/>
    <property type="match status" value="1"/>
</dbReference>
<keyword evidence="7" id="KW-1185">Reference proteome</keyword>
<dbReference type="SUPFAM" id="SSF52540">
    <property type="entry name" value="P-loop containing nucleoside triphosphate hydrolases"/>
    <property type="match status" value="1"/>
</dbReference>
<keyword evidence="2" id="KW-0547">Nucleotide-binding</keyword>
<reference evidence="6 7" key="1">
    <citation type="submission" date="2019-02" db="EMBL/GenBank/DDBJ databases">
        <title>Deep-cultivation of Planctomycetes and their phenomic and genomic characterization uncovers novel biology.</title>
        <authorList>
            <person name="Wiegand S."/>
            <person name="Jogler M."/>
            <person name="Boedeker C."/>
            <person name="Pinto D."/>
            <person name="Vollmers J."/>
            <person name="Rivas-Marin E."/>
            <person name="Kohn T."/>
            <person name="Peeters S.H."/>
            <person name="Heuer A."/>
            <person name="Rast P."/>
            <person name="Oberbeckmann S."/>
            <person name="Bunk B."/>
            <person name="Jeske O."/>
            <person name="Meyerdierks A."/>
            <person name="Storesund J.E."/>
            <person name="Kallscheuer N."/>
            <person name="Luecker S."/>
            <person name="Lage O.M."/>
            <person name="Pohl T."/>
            <person name="Merkel B.J."/>
            <person name="Hornburger P."/>
            <person name="Mueller R.-W."/>
            <person name="Bruemmer F."/>
            <person name="Labrenz M."/>
            <person name="Spormann A.M."/>
            <person name="Op den Camp H."/>
            <person name="Overmann J."/>
            <person name="Amann R."/>
            <person name="Jetten M.S.M."/>
            <person name="Mascher T."/>
            <person name="Medema M.H."/>
            <person name="Devos D.P."/>
            <person name="Kaster A.-K."/>
            <person name="Ovreas L."/>
            <person name="Rohde M."/>
            <person name="Galperin M.Y."/>
            <person name="Jogler C."/>
        </authorList>
    </citation>
    <scope>NUCLEOTIDE SEQUENCE [LARGE SCALE GENOMIC DNA]</scope>
    <source>
        <strain evidence="6 7">TBK1r</strain>
    </source>
</reference>
<gene>
    <name evidence="6" type="primary">ybhF_2</name>
    <name evidence="6" type="ORF">TBK1r_11460</name>
</gene>
<dbReference type="SMART" id="SM00382">
    <property type="entry name" value="AAA"/>
    <property type="match status" value="1"/>
</dbReference>